<evidence type="ECO:0000313" key="4">
    <source>
        <dbReference type="EMBL" id="ANY70833.1"/>
    </source>
</evidence>
<evidence type="ECO:0000256" key="2">
    <source>
        <dbReference type="PROSITE-ProRule" id="PRU00335"/>
    </source>
</evidence>
<dbReference type="Pfam" id="PF00440">
    <property type="entry name" value="TetR_N"/>
    <property type="match status" value="1"/>
</dbReference>
<name>A0A1B2DSY7_9BACL</name>
<reference evidence="4" key="1">
    <citation type="submission" date="2016-08" db="EMBL/GenBank/DDBJ databases">
        <title>Complete Genome Seqeunce of Paenibacillus sp. BIHB 4019 from tea rhizoplane.</title>
        <authorList>
            <person name="Thakur R."/>
            <person name="Swarnkar M.K."/>
            <person name="Gulati A."/>
        </authorList>
    </citation>
    <scope>NUCLEOTIDE SEQUENCE [LARGE SCALE GENOMIC DNA]</scope>
    <source>
        <strain evidence="4">BIHB4019</strain>
    </source>
</reference>
<gene>
    <name evidence="4" type="ORF">BBD42_18870</name>
</gene>
<protein>
    <recommendedName>
        <fullName evidence="3">HTH tetR-type domain-containing protein</fullName>
    </recommendedName>
</protein>
<sequence length="221" mass="26132">MKPQALEKRNKTIQKLIIKIIPVIQKNGFATLKMDDAAKYMDISKATMYKYFASKDEIIEAVVARYAEYISEMVQDLSLNDNTSYIKSFDKVFKQSLLMAVYLSDIFLQELDNLYPHLYEKLSSEVELRNEQVRAFFDRGMKNDIFQHLNPVILLIQMDTMLRKMIDHKLLMLHHLSLKQALSDYYEVMRHQIIKSEFINLENSSEMDLFLNQMVQKLSRQ</sequence>
<dbReference type="InterPro" id="IPR001647">
    <property type="entry name" value="HTH_TetR"/>
</dbReference>
<dbReference type="AlphaFoldDB" id="A0A1B2DSY7"/>
<evidence type="ECO:0000259" key="3">
    <source>
        <dbReference type="PROSITE" id="PS50977"/>
    </source>
</evidence>
<dbReference type="Gene3D" id="1.10.357.10">
    <property type="entry name" value="Tetracycline Repressor, domain 2"/>
    <property type="match status" value="1"/>
</dbReference>
<organism evidence="4">
    <name type="scientific">Paenibacillus sp. BIHB 4019</name>
    <dbReference type="NCBI Taxonomy" id="1870819"/>
    <lineage>
        <taxon>Bacteria</taxon>
        <taxon>Bacillati</taxon>
        <taxon>Bacillota</taxon>
        <taxon>Bacilli</taxon>
        <taxon>Bacillales</taxon>
        <taxon>Paenibacillaceae</taxon>
        <taxon>Paenibacillus</taxon>
    </lineage>
</organism>
<dbReference type="InterPro" id="IPR009057">
    <property type="entry name" value="Homeodomain-like_sf"/>
</dbReference>
<proteinExistence type="predicted"/>
<dbReference type="PROSITE" id="PS50977">
    <property type="entry name" value="HTH_TETR_2"/>
    <property type="match status" value="1"/>
</dbReference>
<feature type="domain" description="HTH tetR-type" evidence="3">
    <location>
        <begin position="10"/>
        <end position="70"/>
    </location>
</feature>
<keyword evidence="1 2" id="KW-0238">DNA-binding</keyword>
<dbReference type="GO" id="GO:0003677">
    <property type="term" value="F:DNA binding"/>
    <property type="evidence" value="ECO:0007669"/>
    <property type="project" value="UniProtKB-UniRule"/>
</dbReference>
<dbReference type="EMBL" id="CP016808">
    <property type="protein sequence ID" value="ANY70833.1"/>
    <property type="molecule type" value="Genomic_DNA"/>
</dbReference>
<dbReference type="SUPFAM" id="SSF46689">
    <property type="entry name" value="Homeodomain-like"/>
    <property type="match status" value="1"/>
</dbReference>
<feature type="DNA-binding region" description="H-T-H motif" evidence="2">
    <location>
        <begin position="33"/>
        <end position="52"/>
    </location>
</feature>
<evidence type="ECO:0000256" key="1">
    <source>
        <dbReference type="ARBA" id="ARBA00023125"/>
    </source>
</evidence>
<accession>A0A1B2DSY7</accession>